<keyword evidence="4 8" id="KW-0808">Transferase</keyword>
<evidence type="ECO:0000256" key="1">
    <source>
        <dbReference type="ARBA" id="ARBA00004202"/>
    </source>
</evidence>
<comment type="subcellular location">
    <subcellularLocation>
        <location evidence="1">Cell membrane</location>
        <topology evidence="1">Peripheral membrane protein</topology>
    </subcellularLocation>
</comment>
<sequence length="1166" mass="127374">MLVVLDELTGADADLVRDHAADDWRVRLSARSARGVPAGRNAGADEARGRYLTFVCSEDTLPPAALGTLVKTLEDTGSAFAFGQVAEVGRRNVSSVAHPAHESTRVAVALKDHPVAIADTVDENRLYRTDFWRREGLTFPRAATAGPTPAVQAFATGRTFDVLAEDTYRRSGSEAAHPYGWQVSAMAAFDEWLAHQDAVRGLLDDGEVRPDDEVSQAWAAAVCDVDAIPLLDDAERATPTQWDALRACLVPVRAGMTPETWARVRAESRVKVWLAVEGHRDVLEHFAVQRLFERGNRRTRVVDGRVLADFNGLESVQGRGVTVPADVVEMTERESALKVHVHGARWVDGERVQLDLFVRADFVSYRSDDEGAAEEAHAPHELSAYLVEEQGGRRVDLQVESHVDVEAGVVAGHRHQDYAPGATRVTLDASALSLGVDGRATDWVFGFVLTLRGISRTGSLTSLEERGSAGLLGQPAHAPRVVRLGGAERGAVALRADSRRLAVVHVAPPPRIVAEELRSEGRVLTGRLAGPPSGAWLRGTVVAAPAAVPGTTKWAARPNAPRVEAPLQPVGDGLATFVLTVPPGTPRPRSSEPSGNATSAWSLRVLRDGGELPVGFPAGVVGDLAPGAELGEVVAVRSPRGYVELWRPARTLLLDGIDLIGRTGVEPPKVRLRGRWLGSPPHHWRATLRGGRATVQASGSGEGHDVHAPLPLVWDEWGLGETVLPVGPYQVEVADESAGLAVHVVPGEGLVASLLRSELGADVRMTPVHNSRGPAVRLDPPLADDERGAHAQQRLQEWAASVAVGTDDRAVYLQSYTGLSATDSPRAIHEELRRSRPDLTPYWAVASRATTVPEGGVPLLMYSREWHRVLGSATYLVSNIDLDRWFRRKPHQRYLQTFHGFPSKSMGIRFWTAKHFTPRRIELELGRSSRDWTLILTPAPETDRYYREEYAYDGEIESTGYPRDDVLLSPEAATLRGRTRRLLGIAPHQTAVLYAPTWRDDLVTGIRAAELVRHLDLEAASARLGDDFVLLMRGHRFHTRAERTGRSARLVDVTDYPEINDLILASDAAVLDYSSLRFDFALTGRPMLFLVPDLESYTGGVRGFLHPFEESAPGPLLEDADDVVVALQDLSVVTRQYAAAYQQFNATFNRQQDGRSARRVVRRFFG</sequence>
<dbReference type="Pfam" id="PF04464">
    <property type="entry name" value="Glyphos_transf"/>
    <property type="match status" value="1"/>
</dbReference>
<accession>A0A6J4KYX0</accession>
<dbReference type="Gene3D" id="3.90.550.10">
    <property type="entry name" value="Spore Coat Polysaccharide Biosynthesis Protein SpsA, Chain A"/>
    <property type="match status" value="1"/>
</dbReference>
<dbReference type="Gene3D" id="3.40.50.12580">
    <property type="match status" value="1"/>
</dbReference>
<dbReference type="SUPFAM" id="SSF53756">
    <property type="entry name" value="UDP-Glycosyltransferase/glycogen phosphorylase"/>
    <property type="match status" value="1"/>
</dbReference>
<evidence type="ECO:0000256" key="5">
    <source>
        <dbReference type="ARBA" id="ARBA00022944"/>
    </source>
</evidence>
<proteinExistence type="inferred from homology"/>
<dbReference type="AlphaFoldDB" id="A0A6J4KYX0"/>
<evidence type="ECO:0000256" key="6">
    <source>
        <dbReference type="ARBA" id="ARBA00023136"/>
    </source>
</evidence>
<evidence type="ECO:0000313" key="8">
    <source>
        <dbReference type="EMBL" id="CAA9319417.1"/>
    </source>
</evidence>
<keyword evidence="3" id="KW-1003">Cell membrane</keyword>
<dbReference type="GO" id="GO:0005886">
    <property type="term" value="C:plasma membrane"/>
    <property type="evidence" value="ECO:0007669"/>
    <property type="project" value="UniProtKB-SubCell"/>
</dbReference>
<organism evidence="8">
    <name type="scientific">uncultured Nocardioidaceae bacterium</name>
    <dbReference type="NCBI Taxonomy" id="253824"/>
    <lineage>
        <taxon>Bacteria</taxon>
        <taxon>Bacillati</taxon>
        <taxon>Actinomycetota</taxon>
        <taxon>Actinomycetes</taxon>
        <taxon>Propionibacteriales</taxon>
        <taxon>Nocardioidaceae</taxon>
        <taxon>environmental samples</taxon>
    </lineage>
</organism>
<dbReference type="Gene3D" id="3.40.50.11820">
    <property type="match status" value="1"/>
</dbReference>
<dbReference type="InterPro" id="IPR007554">
    <property type="entry name" value="Glycerophosphate_synth"/>
</dbReference>
<dbReference type="PANTHER" id="PTHR37316:SF3">
    <property type="entry name" value="TEICHOIC ACID GLYCEROL-PHOSPHATE TRANSFERASE"/>
    <property type="match status" value="1"/>
</dbReference>
<keyword evidence="6" id="KW-0472">Membrane</keyword>
<dbReference type="PANTHER" id="PTHR37316">
    <property type="entry name" value="TEICHOIC ACID GLYCEROL-PHOSPHATE PRIMASE"/>
    <property type="match status" value="1"/>
</dbReference>
<protein>
    <submittedName>
        <fullName evidence="8">COG1887: Putative glycosyl/glycerophosphate transferases involved in teichoic acid biosynthesis TagF/TagB/EpsJ/RodC</fullName>
    </submittedName>
</protein>
<reference evidence="8" key="1">
    <citation type="submission" date="2020-02" db="EMBL/GenBank/DDBJ databases">
        <authorList>
            <person name="Meier V. D."/>
        </authorList>
    </citation>
    <scope>NUCLEOTIDE SEQUENCE</scope>
    <source>
        <strain evidence="8">AVDCRST_MAG24</strain>
    </source>
</reference>
<dbReference type="InterPro" id="IPR029044">
    <property type="entry name" value="Nucleotide-diphossugar_trans"/>
</dbReference>
<dbReference type="InterPro" id="IPR043149">
    <property type="entry name" value="TagF_N"/>
</dbReference>
<dbReference type="InterPro" id="IPR051612">
    <property type="entry name" value="Teichoic_Acid_Biosynth"/>
</dbReference>
<name>A0A6J4KYX0_9ACTN</name>
<dbReference type="InterPro" id="IPR043148">
    <property type="entry name" value="TagF_C"/>
</dbReference>
<evidence type="ECO:0000256" key="4">
    <source>
        <dbReference type="ARBA" id="ARBA00022679"/>
    </source>
</evidence>
<evidence type="ECO:0000256" key="3">
    <source>
        <dbReference type="ARBA" id="ARBA00022475"/>
    </source>
</evidence>
<dbReference type="CDD" id="cd00761">
    <property type="entry name" value="Glyco_tranf_GTA_type"/>
    <property type="match status" value="1"/>
</dbReference>
<dbReference type="EMBL" id="CADCUF010000034">
    <property type="protein sequence ID" value="CAA9319417.1"/>
    <property type="molecule type" value="Genomic_DNA"/>
</dbReference>
<evidence type="ECO:0000259" key="7">
    <source>
        <dbReference type="Pfam" id="PF00535"/>
    </source>
</evidence>
<comment type="similarity">
    <text evidence="2">Belongs to the CDP-glycerol glycerophosphotransferase family.</text>
</comment>
<dbReference type="SUPFAM" id="SSF53448">
    <property type="entry name" value="Nucleotide-diphospho-sugar transferases"/>
    <property type="match status" value="1"/>
</dbReference>
<evidence type="ECO:0000256" key="2">
    <source>
        <dbReference type="ARBA" id="ARBA00010488"/>
    </source>
</evidence>
<gene>
    <name evidence="8" type="ORF">AVDCRST_MAG24-272</name>
</gene>
<dbReference type="GO" id="GO:0019350">
    <property type="term" value="P:teichoic acid biosynthetic process"/>
    <property type="evidence" value="ECO:0007669"/>
    <property type="project" value="UniProtKB-KW"/>
</dbReference>
<dbReference type="GO" id="GO:0047355">
    <property type="term" value="F:CDP-glycerol glycerophosphotransferase activity"/>
    <property type="evidence" value="ECO:0007669"/>
    <property type="project" value="InterPro"/>
</dbReference>
<dbReference type="InterPro" id="IPR001173">
    <property type="entry name" value="Glyco_trans_2-like"/>
</dbReference>
<feature type="domain" description="Glycosyltransferase 2-like" evidence="7">
    <location>
        <begin position="2"/>
        <end position="95"/>
    </location>
</feature>
<dbReference type="Pfam" id="PF00535">
    <property type="entry name" value="Glycos_transf_2"/>
    <property type="match status" value="1"/>
</dbReference>
<keyword evidence="5" id="KW-0777">Teichoic acid biosynthesis</keyword>